<evidence type="ECO:0000313" key="1">
    <source>
        <dbReference type="EMBL" id="KAJ8974379.1"/>
    </source>
</evidence>
<keyword evidence="2" id="KW-1185">Reference proteome</keyword>
<organism evidence="1 2">
    <name type="scientific">Molorchus minor</name>
    <dbReference type="NCBI Taxonomy" id="1323400"/>
    <lineage>
        <taxon>Eukaryota</taxon>
        <taxon>Metazoa</taxon>
        <taxon>Ecdysozoa</taxon>
        <taxon>Arthropoda</taxon>
        <taxon>Hexapoda</taxon>
        <taxon>Insecta</taxon>
        <taxon>Pterygota</taxon>
        <taxon>Neoptera</taxon>
        <taxon>Endopterygota</taxon>
        <taxon>Coleoptera</taxon>
        <taxon>Polyphaga</taxon>
        <taxon>Cucujiformia</taxon>
        <taxon>Chrysomeloidea</taxon>
        <taxon>Cerambycidae</taxon>
        <taxon>Lamiinae</taxon>
        <taxon>Monochamini</taxon>
        <taxon>Molorchus</taxon>
    </lineage>
</organism>
<accession>A0ABQ9J9Q4</accession>
<protein>
    <submittedName>
        <fullName evidence="1">Uncharacterized protein</fullName>
    </submittedName>
</protein>
<reference evidence="1" key="1">
    <citation type="journal article" date="2023" name="Insect Mol. Biol.">
        <title>Genome sequencing provides insights into the evolution of gene families encoding plant cell wall-degrading enzymes in longhorned beetles.</title>
        <authorList>
            <person name="Shin N.R."/>
            <person name="Okamura Y."/>
            <person name="Kirsch R."/>
            <person name="Pauchet Y."/>
        </authorList>
    </citation>
    <scope>NUCLEOTIDE SEQUENCE</scope>
    <source>
        <strain evidence="1">MMC_N1</strain>
    </source>
</reference>
<dbReference type="EMBL" id="JAPWTJ010001006">
    <property type="protein sequence ID" value="KAJ8974379.1"/>
    <property type="molecule type" value="Genomic_DNA"/>
</dbReference>
<proteinExistence type="predicted"/>
<gene>
    <name evidence="1" type="ORF">NQ317_001531</name>
</gene>
<sequence length="119" mass="13065">MATKRRRPVSSEHTTKAKRAKCMYFILDIVFITHRFVVTLENAKLPEVITHGVVLVTGAGDVGQLGLGPDVLEKVEQLFMLKIDNSWLKITVVTVQCLVTPVGWLSPLSARAVAADGDH</sequence>
<comment type="caution">
    <text evidence="1">The sequence shown here is derived from an EMBL/GenBank/DDBJ whole genome shotgun (WGS) entry which is preliminary data.</text>
</comment>
<evidence type="ECO:0000313" key="2">
    <source>
        <dbReference type="Proteomes" id="UP001162164"/>
    </source>
</evidence>
<name>A0ABQ9J9Q4_9CUCU</name>
<dbReference type="Proteomes" id="UP001162164">
    <property type="component" value="Unassembled WGS sequence"/>
</dbReference>